<name>A0AAD4MIZ2_9BILA</name>
<evidence type="ECO:0000256" key="1">
    <source>
        <dbReference type="SAM" id="MobiDB-lite"/>
    </source>
</evidence>
<feature type="transmembrane region" description="Helical" evidence="2">
    <location>
        <begin position="202"/>
        <end position="228"/>
    </location>
</feature>
<organism evidence="3 4">
    <name type="scientific">Ditylenchus destructor</name>
    <dbReference type="NCBI Taxonomy" id="166010"/>
    <lineage>
        <taxon>Eukaryota</taxon>
        <taxon>Metazoa</taxon>
        <taxon>Ecdysozoa</taxon>
        <taxon>Nematoda</taxon>
        <taxon>Chromadorea</taxon>
        <taxon>Rhabditida</taxon>
        <taxon>Tylenchina</taxon>
        <taxon>Tylenchomorpha</taxon>
        <taxon>Sphaerularioidea</taxon>
        <taxon>Anguinidae</taxon>
        <taxon>Anguininae</taxon>
        <taxon>Ditylenchus</taxon>
    </lineage>
</organism>
<gene>
    <name evidence="3" type="ORF">DdX_20291</name>
</gene>
<feature type="transmembrane region" description="Helical" evidence="2">
    <location>
        <begin position="178"/>
        <end position="196"/>
    </location>
</feature>
<feature type="compositionally biased region" description="Low complexity" evidence="1">
    <location>
        <begin position="258"/>
        <end position="273"/>
    </location>
</feature>
<feature type="compositionally biased region" description="Polar residues" evidence="1">
    <location>
        <begin position="36"/>
        <end position="61"/>
    </location>
</feature>
<keyword evidence="2" id="KW-1133">Transmembrane helix</keyword>
<keyword evidence="2" id="KW-0472">Membrane</keyword>
<evidence type="ECO:0000256" key="2">
    <source>
        <dbReference type="SAM" id="Phobius"/>
    </source>
</evidence>
<feature type="region of interest" description="Disordered" evidence="1">
    <location>
        <begin position="1"/>
        <end position="61"/>
    </location>
</feature>
<accession>A0AAD4MIZ2</accession>
<keyword evidence="2" id="KW-0812">Transmembrane</keyword>
<feature type="region of interest" description="Disordered" evidence="1">
    <location>
        <begin position="252"/>
        <end position="273"/>
    </location>
</feature>
<reference evidence="3" key="1">
    <citation type="submission" date="2022-01" db="EMBL/GenBank/DDBJ databases">
        <title>Genome Sequence Resource for Two Populations of Ditylenchus destructor, the Migratory Endoparasitic Phytonematode.</title>
        <authorList>
            <person name="Zhang H."/>
            <person name="Lin R."/>
            <person name="Xie B."/>
        </authorList>
    </citation>
    <scope>NUCLEOTIDE SEQUENCE</scope>
    <source>
        <strain evidence="3">BazhouSP</strain>
    </source>
</reference>
<dbReference type="AlphaFoldDB" id="A0AAD4MIZ2"/>
<feature type="compositionally biased region" description="Polar residues" evidence="1">
    <location>
        <begin position="89"/>
        <end position="99"/>
    </location>
</feature>
<proteinExistence type="predicted"/>
<evidence type="ECO:0000313" key="4">
    <source>
        <dbReference type="Proteomes" id="UP001201812"/>
    </source>
</evidence>
<feature type="compositionally biased region" description="Polar residues" evidence="1">
    <location>
        <begin position="1"/>
        <end position="15"/>
    </location>
</feature>
<dbReference type="EMBL" id="JAKKPZ010000549">
    <property type="protein sequence ID" value="KAI1694122.1"/>
    <property type="molecule type" value="Genomic_DNA"/>
</dbReference>
<keyword evidence="4" id="KW-1185">Reference proteome</keyword>
<evidence type="ECO:0000313" key="3">
    <source>
        <dbReference type="EMBL" id="KAI1694122.1"/>
    </source>
</evidence>
<feature type="region of interest" description="Disordered" evidence="1">
    <location>
        <begin position="75"/>
        <end position="116"/>
    </location>
</feature>
<sequence length="292" mass="31108">MASVTNIEIPSTSNGPVGPVAVNSGILANSARKYKTQSAPSRPVASGQSISVQTNSAPVNENSSRIVEKANGHSTVIRHSPGPILPKPTISNGAMSSAAPTAKRKTSSNSSSMTPLEEYTFPPDSIQSQGSWITGCTADTSFGSLSAKSSTTEDESRCASKEDNLHTWRLFPVPNNHALVAALSVIAYSIVFLFYAQRHRVILLAMTGLIAVFITFLYAFGVLSLLYTMHHIARMEKKALEESADCDQNSMFKKRSESNGGVSSGENSGTVSGNSTFVLIETKQSKTDLSIK</sequence>
<dbReference type="Proteomes" id="UP001201812">
    <property type="component" value="Unassembled WGS sequence"/>
</dbReference>
<protein>
    <submittedName>
        <fullName evidence="3">Uncharacterized protein</fullName>
    </submittedName>
</protein>
<comment type="caution">
    <text evidence="3">The sequence shown here is derived from an EMBL/GenBank/DDBJ whole genome shotgun (WGS) entry which is preliminary data.</text>
</comment>